<dbReference type="EMBL" id="CAXKWB010002176">
    <property type="protein sequence ID" value="CAL4066344.1"/>
    <property type="molecule type" value="Genomic_DNA"/>
</dbReference>
<name>A0AAV2PZM8_MEGNR</name>
<reference evidence="2 3" key="1">
    <citation type="submission" date="2024-05" db="EMBL/GenBank/DDBJ databases">
        <authorList>
            <person name="Wallberg A."/>
        </authorList>
    </citation>
    <scope>NUCLEOTIDE SEQUENCE [LARGE SCALE GENOMIC DNA]</scope>
</reference>
<organism evidence="2 3">
    <name type="scientific">Meganyctiphanes norvegica</name>
    <name type="common">Northern krill</name>
    <name type="synonym">Thysanopoda norvegica</name>
    <dbReference type="NCBI Taxonomy" id="48144"/>
    <lineage>
        <taxon>Eukaryota</taxon>
        <taxon>Metazoa</taxon>
        <taxon>Ecdysozoa</taxon>
        <taxon>Arthropoda</taxon>
        <taxon>Crustacea</taxon>
        <taxon>Multicrustacea</taxon>
        <taxon>Malacostraca</taxon>
        <taxon>Eumalacostraca</taxon>
        <taxon>Eucarida</taxon>
        <taxon>Euphausiacea</taxon>
        <taxon>Euphausiidae</taxon>
        <taxon>Meganyctiphanes</taxon>
    </lineage>
</organism>
<feature type="non-terminal residue" evidence="2">
    <location>
        <position position="102"/>
    </location>
</feature>
<keyword evidence="3" id="KW-1185">Reference proteome</keyword>
<dbReference type="Proteomes" id="UP001497623">
    <property type="component" value="Unassembled WGS sequence"/>
</dbReference>
<evidence type="ECO:0000313" key="3">
    <source>
        <dbReference type="Proteomes" id="UP001497623"/>
    </source>
</evidence>
<comment type="caution">
    <text evidence="2">The sequence shown here is derived from an EMBL/GenBank/DDBJ whole genome shotgun (WGS) entry which is preliminary data.</text>
</comment>
<proteinExistence type="predicted"/>
<accession>A0AAV2PZM8</accession>
<protein>
    <submittedName>
        <fullName evidence="2">Uncharacterized protein</fullName>
    </submittedName>
</protein>
<sequence>MNPFLLKSHFSPSASYRPKNNEKFEKVFFTWSNFLSWLQEKESLFKSDCNFFHKTGNQHWSSTIPVVSESAPDSSSPSKETTPAPETLTEPGLGEPIAMDGM</sequence>
<gene>
    <name evidence="2" type="ORF">MNOR_LOCUS5591</name>
</gene>
<feature type="region of interest" description="Disordered" evidence="1">
    <location>
        <begin position="66"/>
        <end position="102"/>
    </location>
</feature>
<evidence type="ECO:0000313" key="2">
    <source>
        <dbReference type="EMBL" id="CAL4066344.1"/>
    </source>
</evidence>
<feature type="compositionally biased region" description="Low complexity" evidence="1">
    <location>
        <begin position="66"/>
        <end position="91"/>
    </location>
</feature>
<dbReference type="AlphaFoldDB" id="A0AAV2PZM8"/>
<evidence type="ECO:0000256" key="1">
    <source>
        <dbReference type="SAM" id="MobiDB-lite"/>
    </source>
</evidence>